<dbReference type="Proteomes" id="UP001550628">
    <property type="component" value="Unassembled WGS sequence"/>
</dbReference>
<feature type="region of interest" description="Disordered" evidence="1">
    <location>
        <begin position="1"/>
        <end position="38"/>
    </location>
</feature>
<evidence type="ECO:0000256" key="1">
    <source>
        <dbReference type="SAM" id="MobiDB-lite"/>
    </source>
</evidence>
<dbReference type="RefSeq" id="WP_156059358.1">
    <property type="nucleotide sequence ID" value="NZ_JBEXYG010000025.1"/>
</dbReference>
<dbReference type="PROSITE" id="PS51674">
    <property type="entry name" value="4FE4S_WBL"/>
    <property type="match status" value="1"/>
</dbReference>
<sequence>MSTMRVRSLSVVTPRATTTSRLPATPLPAPAKSAQRPPCAEVPDSWDLDSGTPEAWHSAVRICYGCPLFVQCSGLAQTLIERGDAPRAMIWAGVAYDNSGNVIENLDRHRTVPIDHKRPMRIIRNGPRPTHGTAVAGAPKRHIVLGRPLRPTESAAV</sequence>
<organism evidence="3 4">
    <name type="scientific">Nocardia rhamnosiphila</name>
    <dbReference type="NCBI Taxonomy" id="426716"/>
    <lineage>
        <taxon>Bacteria</taxon>
        <taxon>Bacillati</taxon>
        <taxon>Actinomycetota</taxon>
        <taxon>Actinomycetes</taxon>
        <taxon>Mycobacteriales</taxon>
        <taxon>Nocardiaceae</taxon>
        <taxon>Nocardia</taxon>
    </lineage>
</organism>
<dbReference type="InterPro" id="IPR034768">
    <property type="entry name" value="4FE4S_WBL"/>
</dbReference>
<feature type="domain" description="4Fe-4S Wbl-type" evidence="2">
    <location>
        <begin position="38"/>
        <end position="101"/>
    </location>
</feature>
<keyword evidence="4" id="KW-1185">Reference proteome</keyword>
<dbReference type="EMBL" id="JBEYBF010000036">
    <property type="protein sequence ID" value="MEU1956325.1"/>
    <property type="molecule type" value="Genomic_DNA"/>
</dbReference>
<accession>A0ABV2WZJ8</accession>
<name>A0ABV2WZJ8_9NOCA</name>
<protein>
    <recommendedName>
        <fullName evidence="2">4Fe-4S Wbl-type domain-containing protein</fullName>
    </recommendedName>
</protein>
<proteinExistence type="predicted"/>
<gene>
    <name evidence="3" type="ORF">ABZ510_31330</name>
</gene>
<comment type="caution">
    <text evidence="3">The sequence shown here is derived from an EMBL/GenBank/DDBJ whole genome shotgun (WGS) entry which is preliminary data.</text>
</comment>
<reference evidence="3 4" key="1">
    <citation type="submission" date="2024-06" db="EMBL/GenBank/DDBJ databases">
        <title>The Natural Products Discovery Center: Release of the First 8490 Sequenced Strains for Exploring Actinobacteria Biosynthetic Diversity.</title>
        <authorList>
            <person name="Kalkreuter E."/>
            <person name="Kautsar S.A."/>
            <person name="Yang D."/>
            <person name="Bader C.D."/>
            <person name="Teijaro C.N."/>
            <person name="Fluegel L."/>
            <person name="Davis C.M."/>
            <person name="Simpson J.R."/>
            <person name="Lauterbach L."/>
            <person name="Steele A.D."/>
            <person name="Gui C."/>
            <person name="Meng S."/>
            <person name="Li G."/>
            <person name="Viehrig K."/>
            <person name="Ye F."/>
            <person name="Su P."/>
            <person name="Kiefer A.F."/>
            <person name="Nichols A."/>
            <person name="Cepeda A.J."/>
            <person name="Yan W."/>
            <person name="Fan B."/>
            <person name="Jiang Y."/>
            <person name="Adhikari A."/>
            <person name="Zheng C.-J."/>
            <person name="Schuster L."/>
            <person name="Cowan T.M."/>
            <person name="Smanski M.J."/>
            <person name="Chevrette M.G."/>
            <person name="De Carvalho L.P.S."/>
            <person name="Shen B."/>
        </authorList>
    </citation>
    <scope>NUCLEOTIDE SEQUENCE [LARGE SCALE GENOMIC DNA]</scope>
    <source>
        <strain evidence="3 4">NPDC019708</strain>
    </source>
</reference>
<dbReference type="GeneID" id="96248487"/>
<evidence type="ECO:0000259" key="2">
    <source>
        <dbReference type="PROSITE" id="PS51674"/>
    </source>
</evidence>
<evidence type="ECO:0000313" key="3">
    <source>
        <dbReference type="EMBL" id="MEU1956325.1"/>
    </source>
</evidence>
<evidence type="ECO:0000313" key="4">
    <source>
        <dbReference type="Proteomes" id="UP001550628"/>
    </source>
</evidence>